<dbReference type="RefSeq" id="XP_037194092.1">
    <property type="nucleotide sequence ID" value="XM_037334005.1"/>
</dbReference>
<keyword evidence="3 7" id="KW-0813">Transport</keyword>
<organism evidence="11 12">
    <name type="scientific">Botrytis fragariae</name>
    <dbReference type="NCBI Taxonomy" id="1964551"/>
    <lineage>
        <taxon>Eukaryota</taxon>
        <taxon>Fungi</taxon>
        <taxon>Dikarya</taxon>
        <taxon>Ascomycota</taxon>
        <taxon>Pezizomycotina</taxon>
        <taxon>Leotiomycetes</taxon>
        <taxon>Helotiales</taxon>
        <taxon>Sclerotiniaceae</taxon>
        <taxon>Botrytis</taxon>
    </lineage>
</organism>
<evidence type="ECO:0000313" key="11">
    <source>
        <dbReference type="EMBL" id="KAF5875146.1"/>
    </source>
</evidence>
<dbReference type="GeneID" id="59257697"/>
<feature type="transmembrane region" description="Helical" evidence="9">
    <location>
        <begin position="130"/>
        <end position="151"/>
    </location>
</feature>
<dbReference type="PROSITE" id="PS00216">
    <property type="entry name" value="SUGAR_TRANSPORT_1"/>
    <property type="match status" value="1"/>
</dbReference>
<dbReference type="InterPro" id="IPR003663">
    <property type="entry name" value="Sugar/inositol_transpt"/>
</dbReference>
<feature type="transmembrane region" description="Helical" evidence="9">
    <location>
        <begin position="105"/>
        <end position="124"/>
    </location>
</feature>
<dbReference type="InterPro" id="IPR050814">
    <property type="entry name" value="Myo-inositol_Transporter"/>
</dbReference>
<gene>
    <name evidence="11" type="ORF">Bfra_003599</name>
</gene>
<dbReference type="PANTHER" id="PTHR48020">
    <property type="entry name" value="PROTON MYO-INOSITOL COTRANSPORTER"/>
    <property type="match status" value="1"/>
</dbReference>
<feature type="transmembrane region" description="Helical" evidence="9">
    <location>
        <begin position="437"/>
        <end position="458"/>
    </location>
</feature>
<dbReference type="GO" id="GO:0016020">
    <property type="term" value="C:membrane"/>
    <property type="evidence" value="ECO:0007669"/>
    <property type="project" value="UniProtKB-SubCell"/>
</dbReference>
<keyword evidence="6 9" id="KW-0472">Membrane</keyword>
<dbReference type="InterPro" id="IPR005829">
    <property type="entry name" value="Sugar_transporter_CS"/>
</dbReference>
<keyword evidence="12" id="KW-1185">Reference proteome</keyword>
<dbReference type="GO" id="GO:0005366">
    <property type="term" value="F:myo-inositol:proton symporter activity"/>
    <property type="evidence" value="ECO:0007669"/>
    <property type="project" value="TreeGrafter"/>
</dbReference>
<name>A0A8H6EK22_9HELO</name>
<dbReference type="Gene3D" id="1.20.1250.20">
    <property type="entry name" value="MFS general substrate transporter like domains"/>
    <property type="match status" value="1"/>
</dbReference>
<dbReference type="InterPro" id="IPR036259">
    <property type="entry name" value="MFS_trans_sf"/>
</dbReference>
<evidence type="ECO:0000256" key="8">
    <source>
        <dbReference type="SAM" id="MobiDB-lite"/>
    </source>
</evidence>
<evidence type="ECO:0000256" key="6">
    <source>
        <dbReference type="ARBA" id="ARBA00023136"/>
    </source>
</evidence>
<dbReference type="OrthoDB" id="6339427at2759"/>
<dbReference type="PRINTS" id="PR00171">
    <property type="entry name" value="SUGRTRNSPORT"/>
</dbReference>
<dbReference type="Proteomes" id="UP000531561">
    <property type="component" value="Unassembled WGS sequence"/>
</dbReference>
<dbReference type="GO" id="GO:1904679">
    <property type="term" value="P:myo-inositol import across plasma membrane"/>
    <property type="evidence" value="ECO:0007669"/>
    <property type="project" value="TreeGrafter"/>
</dbReference>
<sequence length="498" mass="54323">MASSTAEEPLLSNQYGEEEENEVDEDVSLLLEKNLTKPGVFVWLLAFSADDTGVISSTLISLHTSLGRSLTTLDKSLITSCTSLFALIISPLSGILASSLGRKRVVLLADLAFVLGALIQAFTTTVWGMILGRSIVGLAVGAGSFVAPLYISELAPTMWRGRLVVLNVLFITLGQVVAYIVGWAFVEWGSLETGWRWMVGLGAVPAAVVDEVLKGIEREVREEDEAKRLREMARKTKGSEDSWISDAKDSWEELIGVGGNRRALTIACLLQGLQQLCGFNSLMYFSATIFTIVGFSSPTLTSLSVALTNFILTCAALMLIDRIGRRRILLISIPIMVIGLLLCSIGFHFMDLPSTLSSTTSSSTSTSRIPPLIILIAIMLYTAAFALGLGNVPWMQSELFPLSVRSLGSSLSTCTNWSANFIIGLTFLPMMEQLTPTWTFVVYAVVCAVGWWAIWWVYPETKGLGLEEVGLLLRDGWGVRGQKGREGINDEEQREERG</sequence>
<keyword evidence="5 9" id="KW-1133">Transmembrane helix</keyword>
<evidence type="ECO:0000256" key="4">
    <source>
        <dbReference type="ARBA" id="ARBA00022692"/>
    </source>
</evidence>
<comment type="subcellular location">
    <subcellularLocation>
        <location evidence="1">Membrane</location>
        <topology evidence="1">Multi-pass membrane protein</topology>
    </subcellularLocation>
</comment>
<evidence type="ECO:0000259" key="10">
    <source>
        <dbReference type="PROSITE" id="PS50850"/>
    </source>
</evidence>
<dbReference type="SUPFAM" id="SSF103473">
    <property type="entry name" value="MFS general substrate transporter"/>
    <property type="match status" value="1"/>
</dbReference>
<feature type="transmembrane region" description="Helical" evidence="9">
    <location>
        <begin position="163"/>
        <end position="185"/>
    </location>
</feature>
<reference evidence="11 12" key="1">
    <citation type="journal article" date="2020" name="Phytopathology">
        <title>A high-quality genome resource of Botrytis fragariae, a new and rapidly spreading fungal pathogen causing strawberry gray mold in the U.S.A.</title>
        <authorList>
            <person name="Wu Y."/>
            <person name="Saski C.A."/>
            <person name="Schnabel G."/>
            <person name="Xiao S."/>
            <person name="Hu M."/>
        </authorList>
    </citation>
    <scope>NUCLEOTIDE SEQUENCE [LARGE SCALE GENOMIC DNA]</scope>
    <source>
        <strain evidence="11 12">BVB16</strain>
    </source>
</reference>
<feature type="region of interest" description="Disordered" evidence="8">
    <location>
        <begin position="1"/>
        <end position="21"/>
    </location>
</feature>
<feature type="transmembrane region" description="Helical" evidence="9">
    <location>
        <begin position="411"/>
        <end position="431"/>
    </location>
</feature>
<dbReference type="NCBIfam" id="TIGR00879">
    <property type="entry name" value="SP"/>
    <property type="match status" value="1"/>
</dbReference>
<keyword evidence="4 9" id="KW-0812">Transmembrane</keyword>
<feature type="transmembrane region" description="Helical" evidence="9">
    <location>
        <begin position="369"/>
        <end position="390"/>
    </location>
</feature>
<dbReference type="InterPro" id="IPR020846">
    <property type="entry name" value="MFS_dom"/>
</dbReference>
<feature type="transmembrane region" description="Helical" evidence="9">
    <location>
        <begin position="77"/>
        <end position="98"/>
    </location>
</feature>
<evidence type="ECO:0000256" key="2">
    <source>
        <dbReference type="ARBA" id="ARBA00010992"/>
    </source>
</evidence>
<evidence type="ECO:0000256" key="1">
    <source>
        <dbReference type="ARBA" id="ARBA00004141"/>
    </source>
</evidence>
<feature type="domain" description="Major facilitator superfamily (MFS) profile" evidence="10">
    <location>
        <begin position="37"/>
        <end position="462"/>
    </location>
</feature>
<protein>
    <submittedName>
        <fullName evidence="11">Putative mfs myo-inositol protein</fullName>
    </submittedName>
</protein>
<comment type="similarity">
    <text evidence="2 7">Belongs to the major facilitator superfamily. Sugar transporter (TC 2.A.1.1) family.</text>
</comment>
<evidence type="ECO:0000256" key="9">
    <source>
        <dbReference type="SAM" id="Phobius"/>
    </source>
</evidence>
<feature type="transmembrane region" description="Helical" evidence="9">
    <location>
        <begin position="327"/>
        <end position="349"/>
    </location>
</feature>
<evidence type="ECO:0000313" key="12">
    <source>
        <dbReference type="Proteomes" id="UP000531561"/>
    </source>
</evidence>
<evidence type="ECO:0000256" key="7">
    <source>
        <dbReference type="RuleBase" id="RU003346"/>
    </source>
</evidence>
<accession>A0A8H6EK22</accession>
<dbReference type="PROSITE" id="PS50850">
    <property type="entry name" value="MFS"/>
    <property type="match status" value="1"/>
</dbReference>
<dbReference type="PANTHER" id="PTHR48020:SF12">
    <property type="entry name" value="PROTON MYO-INOSITOL COTRANSPORTER"/>
    <property type="match status" value="1"/>
</dbReference>
<dbReference type="EMBL" id="JABFCT010000006">
    <property type="protein sequence ID" value="KAF5875146.1"/>
    <property type="molecule type" value="Genomic_DNA"/>
</dbReference>
<proteinExistence type="inferred from homology"/>
<evidence type="ECO:0000256" key="3">
    <source>
        <dbReference type="ARBA" id="ARBA00022448"/>
    </source>
</evidence>
<feature type="compositionally biased region" description="Polar residues" evidence="8">
    <location>
        <begin position="1"/>
        <end position="15"/>
    </location>
</feature>
<dbReference type="InterPro" id="IPR005828">
    <property type="entry name" value="MFS_sugar_transport-like"/>
</dbReference>
<comment type="caution">
    <text evidence="11">The sequence shown here is derived from an EMBL/GenBank/DDBJ whole genome shotgun (WGS) entry which is preliminary data.</text>
</comment>
<dbReference type="PROSITE" id="PS00217">
    <property type="entry name" value="SUGAR_TRANSPORT_2"/>
    <property type="match status" value="1"/>
</dbReference>
<dbReference type="AlphaFoldDB" id="A0A8H6EK22"/>
<dbReference type="Pfam" id="PF00083">
    <property type="entry name" value="Sugar_tr"/>
    <property type="match status" value="1"/>
</dbReference>
<evidence type="ECO:0000256" key="5">
    <source>
        <dbReference type="ARBA" id="ARBA00022989"/>
    </source>
</evidence>